<dbReference type="InterPro" id="IPR011008">
    <property type="entry name" value="Dimeric_a/b-barrel"/>
</dbReference>
<dbReference type="SUPFAM" id="SSF54909">
    <property type="entry name" value="Dimeric alpha+beta barrel"/>
    <property type="match status" value="1"/>
</dbReference>
<gene>
    <name evidence="1" type="ORF">HUK81_12495</name>
</gene>
<proteinExistence type="predicted"/>
<evidence type="ECO:0000313" key="1">
    <source>
        <dbReference type="EMBL" id="NVN37748.1"/>
    </source>
</evidence>
<accession>A0A850P1E6</accession>
<dbReference type="EMBL" id="JABXXS010000029">
    <property type="protein sequence ID" value="NVN37748.1"/>
    <property type="molecule type" value="Genomic_DNA"/>
</dbReference>
<dbReference type="PANTHER" id="PTHR37811">
    <property type="entry name" value="BLL5343 PROTEIN"/>
    <property type="match status" value="1"/>
</dbReference>
<dbReference type="PANTHER" id="PTHR37811:SF2">
    <property type="entry name" value="ABM DOMAIN-CONTAINING PROTEIN"/>
    <property type="match status" value="1"/>
</dbReference>
<evidence type="ECO:0008006" key="3">
    <source>
        <dbReference type="Google" id="ProtNLM"/>
    </source>
</evidence>
<dbReference type="Proteomes" id="UP000522590">
    <property type="component" value="Unassembled WGS sequence"/>
</dbReference>
<protein>
    <recommendedName>
        <fullName evidence="3">Antibiotic biosynthesis monooxygenase</fullName>
    </recommendedName>
</protein>
<dbReference type="InterPro" id="IPR052936">
    <property type="entry name" value="Jasmonate_Hydroxylase-like"/>
</dbReference>
<dbReference type="RefSeq" id="WP_176643573.1">
    <property type="nucleotide sequence ID" value="NZ_JABXXS010000029.1"/>
</dbReference>
<name>A0A850P1E6_9PROT</name>
<reference evidence="1 2" key="1">
    <citation type="submission" date="2020-06" db="EMBL/GenBank/DDBJ databases">
        <title>Description of novel acetic acid bacteria.</title>
        <authorList>
            <person name="Sombolestani A."/>
        </authorList>
    </citation>
    <scope>NUCLEOTIDE SEQUENCE [LARGE SCALE GENOMIC DNA]</scope>
    <source>
        <strain evidence="1 2">LMG 25</strain>
    </source>
</reference>
<dbReference type="AlphaFoldDB" id="A0A850P1E6"/>
<dbReference type="Gene3D" id="3.30.70.100">
    <property type="match status" value="1"/>
</dbReference>
<organism evidence="1 2">
    <name type="scientific">Komagataeibacter swingsii</name>
    <dbReference type="NCBI Taxonomy" id="215220"/>
    <lineage>
        <taxon>Bacteria</taxon>
        <taxon>Pseudomonadati</taxon>
        <taxon>Pseudomonadota</taxon>
        <taxon>Alphaproteobacteria</taxon>
        <taxon>Acetobacterales</taxon>
        <taxon>Acetobacteraceae</taxon>
        <taxon>Komagataeibacter</taxon>
    </lineage>
</organism>
<sequence>MPDFLGVDSARDVIGITVSYWRTLEDIARWCDHAKHRLARQKGRNVWYQSFTTRIRRVERAYGFEAGLSEDGKRRG</sequence>
<comment type="caution">
    <text evidence="1">The sequence shown here is derived from an EMBL/GenBank/DDBJ whole genome shotgun (WGS) entry which is preliminary data.</text>
</comment>
<evidence type="ECO:0000313" key="2">
    <source>
        <dbReference type="Proteomes" id="UP000522590"/>
    </source>
</evidence>